<dbReference type="AlphaFoldDB" id="A0A0B6F1P5"/>
<dbReference type="SUPFAM" id="SSF48498">
    <property type="entry name" value="Tetracyclin repressor-like, C-terminal domain"/>
    <property type="match status" value="1"/>
</dbReference>
<feature type="DNA-binding region" description="H-T-H motif" evidence="5">
    <location>
        <begin position="33"/>
        <end position="52"/>
    </location>
</feature>
<evidence type="ECO:0000256" key="2">
    <source>
        <dbReference type="ARBA" id="ARBA00023015"/>
    </source>
</evidence>
<gene>
    <name evidence="7" type="ORF">CSING_04240</name>
</gene>
<dbReference type="Pfam" id="PF00440">
    <property type="entry name" value="TetR_N"/>
    <property type="match status" value="1"/>
</dbReference>
<proteinExistence type="predicted"/>
<dbReference type="PRINTS" id="PR00455">
    <property type="entry name" value="HTHTETR"/>
</dbReference>
<keyword evidence="2" id="KW-0805">Transcription regulation</keyword>
<dbReference type="Gene3D" id="1.10.357.10">
    <property type="entry name" value="Tetracycline Repressor, domain 2"/>
    <property type="match status" value="1"/>
</dbReference>
<dbReference type="PROSITE" id="PS50977">
    <property type="entry name" value="HTH_TETR_2"/>
    <property type="match status" value="1"/>
</dbReference>
<dbReference type="SUPFAM" id="SSF46689">
    <property type="entry name" value="Homeodomain-like"/>
    <property type="match status" value="1"/>
</dbReference>
<evidence type="ECO:0000256" key="4">
    <source>
        <dbReference type="ARBA" id="ARBA00023163"/>
    </source>
</evidence>
<dbReference type="OrthoDB" id="6929199at2"/>
<dbReference type="InterPro" id="IPR050109">
    <property type="entry name" value="HTH-type_TetR-like_transc_reg"/>
</dbReference>
<dbReference type="InterPro" id="IPR001647">
    <property type="entry name" value="HTH_TetR"/>
</dbReference>
<keyword evidence="1" id="KW-0678">Repressor</keyword>
<dbReference type="EMBL" id="CP010827">
    <property type="protein sequence ID" value="AJI78390.1"/>
    <property type="molecule type" value="Genomic_DNA"/>
</dbReference>
<dbReference type="InterPro" id="IPR036271">
    <property type="entry name" value="Tet_transcr_reg_TetR-rel_C_sf"/>
</dbReference>
<dbReference type="PANTHER" id="PTHR30055">
    <property type="entry name" value="HTH-TYPE TRANSCRIPTIONAL REGULATOR RUTR"/>
    <property type="match status" value="1"/>
</dbReference>
<dbReference type="Pfam" id="PF13977">
    <property type="entry name" value="TetR_C_6"/>
    <property type="match status" value="1"/>
</dbReference>
<organism evidence="7 8">
    <name type="scientific">Corynebacterium singulare</name>
    <dbReference type="NCBI Taxonomy" id="161899"/>
    <lineage>
        <taxon>Bacteria</taxon>
        <taxon>Bacillati</taxon>
        <taxon>Actinomycetota</taxon>
        <taxon>Actinomycetes</taxon>
        <taxon>Mycobacteriales</taxon>
        <taxon>Corynebacteriaceae</taxon>
        <taxon>Corynebacterium</taxon>
    </lineage>
</organism>
<dbReference type="GO" id="GO:0000976">
    <property type="term" value="F:transcription cis-regulatory region binding"/>
    <property type="evidence" value="ECO:0007669"/>
    <property type="project" value="TreeGrafter"/>
</dbReference>
<dbReference type="STRING" id="161899.CSING_04240"/>
<accession>A0A0B6F1P5</accession>
<dbReference type="PANTHER" id="PTHR30055:SF234">
    <property type="entry name" value="HTH-TYPE TRANSCRIPTIONAL REGULATOR BETI"/>
    <property type="match status" value="1"/>
</dbReference>
<reference evidence="7 8" key="1">
    <citation type="journal article" date="2015" name="Genome Announc.">
        <title>Complete Genome Sequence and Annotation of Corynebacterium singulare DSM 44357, Isolated from a Human Semen Specimen.</title>
        <authorList>
            <person name="Merten M."/>
            <person name="Brinkrolf K."/>
            <person name="Albersmeier A."/>
            <person name="Kutter Y."/>
            <person name="Ruckert C."/>
            <person name="Tauch A."/>
        </authorList>
    </citation>
    <scope>NUCLEOTIDE SEQUENCE [LARGE SCALE GENOMIC DNA]</scope>
    <source>
        <strain evidence="7">IBS B52218</strain>
    </source>
</reference>
<keyword evidence="3 5" id="KW-0238">DNA-binding</keyword>
<evidence type="ECO:0000313" key="8">
    <source>
        <dbReference type="Proteomes" id="UP000031890"/>
    </source>
</evidence>
<evidence type="ECO:0000256" key="1">
    <source>
        <dbReference type="ARBA" id="ARBA00022491"/>
    </source>
</evidence>
<keyword evidence="4" id="KW-0804">Transcription</keyword>
<sequence length="207" mass="22117">MSVDRTTPITGTTAVIADAAIRVMVSQGLDALSVRNVAAEAGVAPGTVQYHMGKRDDIIAKAFVRSLQRQESRALTQTDATDFHAIFHGRLAELLPIGPVQREDSAVWVIVGAAASTREWLADLYDAEVRKFRARVSEGLEVAQRFGKLARGLSPEQGARLVTALVNGLTIDYLNAPVDSAKQLLADLASGLALIVEPGSAKGQNRM</sequence>
<evidence type="ECO:0000313" key="7">
    <source>
        <dbReference type="EMBL" id="AJI78390.1"/>
    </source>
</evidence>
<feature type="domain" description="HTH tetR-type" evidence="6">
    <location>
        <begin position="10"/>
        <end position="70"/>
    </location>
</feature>
<dbReference type="InterPro" id="IPR039538">
    <property type="entry name" value="BetI_C"/>
</dbReference>
<evidence type="ECO:0000256" key="3">
    <source>
        <dbReference type="ARBA" id="ARBA00023125"/>
    </source>
</evidence>
<evidence type="ECO:0000259" key="6">
    <source>
        <dbReference type="PROSITE" id="PS50977"/>
    </source>
</evidence>
<name>A0A0B6F1P5_9CORY</name>
<dbReference type="HOGENOM" id="CLU_069356_15_10_11"/>
<protein>
    <submittedName>
        <fullName evidence="7">Transcriptional regulator, TetR family</fullName>
    </submittedName>
</protein>
<dbReference type="KEGG" id="csx:CSING_04240"/>
<dbReference type="InterPro" id="IPR009057">
    <property type="entry name" value="Homeodomain-like_sf"/>
</dbReference>
<evidence type="ECO:0000256" key="5">
    <source>
        <dbReference type="PROSITE-ProRule" id="PRU00335"/>
    </source>
</evidence>
<dbReference type="RefSeq" id="WP_042529947.1">
    <property type="nucleotide sequence ID" value="NZ_CP010827.1"/>
</dbReference>
<dbReference type="GO" id="GO:0003700">
    <property type="term" value="F:DNA-binding transcription factor activity"/>
    <property type="evidence" value="ECO:0007669"/>
    <property type="project" value="TreeGrafter"/>
</dbReference>
<dbReference type="Proteomes" id="UP000031890">
    <property type="component" value="Chromosome"/>
</dbReference>